<evidence type="ECO:0000313" key="1">
    <source>
        <dbReference type="Proteomes" id="UP000887572"/>
    </source>
</evidence>
<reference evidence="2" key="1">
    <citation type="submission" date="2022-11" db="UniProtKB">
        <authorList>
            <consortium name="WormBaseParasite"/>
        </authorList>
    </citation>
    <scope>IDENTIFICATION</scope>
</reference>
<name>A0A914HQ99_GLORO</name>
<evidence type="ECO:0000313" key="2">
    <source>
        <dbReference type="WBParaSite" id="Gr19_v10_g3657.t1"/>
    </source>
</evidence>
<sequence length="67" mass="7480">MVQPFPSISEVLRRNGRPDLIDYLTNCCRSKNSTIIEHAGKMFSDQGLGYITDAVKQCVNCCNARLS</sequence>
<dbReference type="WBParaSite" id="Gr19_v10_g3657.t1">
    <property type="protein sequence ID" value="Gr19_v10_g3657.t1"/>
    <property type="gene ID" value="Gr19_v10_g3657"/>
</dbReference>
<organism evidence="1 2">
    <name type="scientific">Globodera rostochiensis</name>
    <name type="common">Golden nematode worm</name>
    <name type="synonym">Heterodera rostochiensis</name>
    <dbReference type="NCBI Taxonomy" id="31243"/>
    <lineage>
        <taxon>Eukaryota</taxon>
        <taxon>Metazoa</taxon>
        <taxon>Ecdysozoa</taxon>
        <taxon>Nematoda</taxon>
        <taxon>Chromadorea</taxon>
        <taxon>Rhabditida</taxon>
        <taxon>Tylenchina</taxon>
        <taxon>Tylenchomorpha</taxon>
        <taxon>Tylenchoidea</taxon>
        <taxon>Heteroderidae</taxon>
        <taxon>Heteroderinae</taxon>
        <taxon>Globodera</taxon>
    </lineage>
</organism>
<dbReference type="Proteomes" id="UP000887572">
    <property type="component" value="Unplaced"/>
</dbReference>
<keyword evidence="1" id="KW-1185">Reference proteome</keyword>
<dbReference type="AlphaFoldDB" id="A0A914HQ99"/>
<protein>
    <submittedName>
        <fullName evidence="2">Uncharacterized protein</fullName>
    </submittedName>
</protein>
<accession>A0A914HQ99</accession>
<proteinExistence type="predicted"/>